<proteinExistence type="predicted"/>
<evidence type="ECO:0000313" key="4">
    <source>
        <dbReference type="EMBL" id="CAD7623345.1"/>
    </source>
</evidence>
<feature type="transmembrane region" description="Helical" evidence="3">
    <location>
        <begin position="732"/>
        <end position="754"/>
    </location>
</feature>
<feature type="region of interest" description="Disordered" evidence="2">
    <location>
        <begin position="158"/>
        <end position="183"/>
    </location>
</feature>
<keyword evidence="1" id="KW-0175">Coiled coil</keyword>
<keyword evidence="3" id="KW-0472">Membrane</keyword>
<dbReference type="SUPFAM" id="SSF49265">
    <property type="entry name" value="Fibronectin type III"/>
    <property type="match status" value="1"/>
</dbReference>
<dbReference type="InterPro" id="IPR036116">
    <property type="entry name" value="FN3_sf"/>
</dbReference>
<evidence type="ECO:0008006" key="6">
    <source>
        <dbReference type="Google" id="ProtNLM"/>
    </source>
</evidence>
<name>A0A7R9PXA6_9ACAR</name>
<dbReference type="InterPro" id="IPR003961">
    <property type="entry name" value="FN3_dom"/>
</dbReference>
<dbReference type="EMBL" id="CAJPIZ010001612">
    <property type="protein sequence ID" value="CAG2103775.1"/>
    <property type="molecule type" value="Genomic_DNA"/>
</dbReference>
<evidence type="ECO:0000256" key="3">
    <source>
        <dbReference type="SAM" id="Phobius"/>
    </source>
</evidence>
<dbReference type="OrthoDB" id="443915at2759"/>
<gene>
    <name evidence="4" type="ORF">OSB1V03_LOCUS3801</name>
</gene>
<evidence type="ECO:0000256" key="1">
    <source>
        <dbReference type="SAM" id="Coils"/>
    </source>
</evidence>
<evidence type="ECO:0000256" key="2">
    <source>
        <dbReference type="SAM" id="MobiDB-lite"/>
    </source>
</evidence>
<dbReference type="CDD" id="cd00063">
    <property type="entry name" value="FN3"/>
    <property type="match status" value="1"/>
</dbReference>
<keyword evidence="5" id="KW-1185">Reference proteome</keyword>
<dbReference type="EMBL" id="OC856187">
    <property type="protein sequence ID" value="CAD7623345.1"/>
    <property type="molecule type" value="Genomic_DNA"/>
</dbReference>
<accession>A0A7R9PXA6</accession>
<keyword evidence="3" id="KW-0812">Transmembrane</keyword>
<dbReference type="InterPro" id="IPR013783">
    <property type="entry name" value="Ig-like_fold"/>
</dbReference>
<dbReference type="Proteomes" id="UP000759131">
    <property type="component" value="Unassembled WGS sequence"/>
</dbReference>
<sequence length="757" mass="84298">MLNSTASPLSGLSALSGPPYFVDLHVNPGESVSIQLFDGNETILRGPATITMISQHTFPPIPMPVQVPPGHMIQQIVDENGQLRQIILSAHPNGNTNPSNAALMPPQQQQPFPYCCCCSYSCMGTAQTAPVPPPLPPPPPPQLRHNILAFPTPQTRRRISPMNRTFSPAGKRSAPTYLNNNSIGKSPVRHKLVSTTAGASVDGVSKVSFANISNTKHTTPSDSKPYELNGNRVLVGRVTQNENDCLSLSDPKHVINKTYNTISSKDMMDRGMNNKELIANNGSFVSAPRPAHPFSYTSLEEHKQLNHSIDKTNCSHFESSEKPSILLEINLSSNDSRVQNNISADIVEEEEEELEECDELSNECQNHLEIADNSVDNKANNKDNDKMADTSPTDQLLSLTHEESLTAISDDKSNDDLSEDYEQTFDRTSDRNNRNTLNDIQSKTSCISYVMQDNQNEDTIGIEISDPSLSHCQSLTNHFQTDSTDSINQTECQLNKTEDIDVEETDYSIELSSEENQTKESINIFTKLSDDESEEVNAKNRLVSDAVPVLQRSPKHLLPQLELLNLTYTSLTANTVKLKWTHSDGDHMYAKHFVVEMLLNNKASTGTDSNENESMVGVNGGNCRIVYQGHSNNCRISHLSSQQQYSFRVRTTSEEHLVVSNALTITTPEQQPISNKLTKKSRRELLHQQIQQQQHQIHQQQLLLQQQQLQQQSQSRTTDKTEPTISSDQRCAILLLLLFTLFALIVAVLIQQLLSDN</sequence>
<reference evidence="4" key="1">
    <citation type="submission" date="2020-11" db="EMBL/GenBank/DDBJ databases">
        <authorList>
            <person name="Tran Van P."/>
        </authorList>
    </citation>
    <scope>NUCLEOTIDE SEQUENCE</scope>
</reference>
<protein>
    <recommendedName>
        <fullName evidence="6">Fibronectin type-III domain-containing protein</fullName>
    </recommendedName>
</protein>
<feature type="region of interest" description="Disordered" evidence="2">
    <location>
        <begin position="371"/>
        <end position="394"/>
    </location>
</feature>
<dbReference type="Gene3D" id="2.60.40.10">
    <property type="entry name" value="Immunoglobulins"/>
    <property type="match status" value="1"/>
</dbReference>
<evidence type="ECO:0000313" key="5">
    <source>
        <dbReference type="Proteomes" id="UP000759131"/>
    </source>
</evidence>
<organism evidence="4">
    <name type="scientific">Medioppia subpectinata</name>
    <dbReference type="NCBI Taxonomy" id="1979941"/>
    <lineage>
        <taxon>Eukaryota</taxon>
        <taxon>Metazoa</taxon>
        <taxon>Ecdysozoa</taxon>
        <taxon>Arthropoda</taxon>
        <taxon>Chelicerata</taxon>
        <taxon>Arachnida</taxon>
        <taxon>Acari</taxon>
        <taxon>Acariformes</taxon>
        <taxon>Sarcoptiformes</taxon>
        <taxon>Oribatida</taxon>
        <taxon>Brachypylina</taxon>
        <taxon>Oppioidea</taxon>
        <taxon>Oppiidae</taxon>
        <taxon>Medioppia</taxon>
    </lineage>
</organism>
<dbReference type="AlphaFoldDB" id="A0A7R9PXA6"/>
<keyword evidence="3" id="KW-1133">Transmembrane helix</keyword>
<feature type="coiled-coil region" evidence="1">
    <location>
        <begin position="343"/>
        <end position="370"/>
    </location>
</feature>
<feature type="compositionally biased region" description="Basic and acidic residues" evidence="2">
    <location>
        <begin position="379"/>
        <end position="388"/>
    </location>
</feature>